<dbReference type="EMBL" id="JAHWGI010001443">
    <property type="protein sequence ID" value="KAK3933067.1"/>
    <property type="molecule type" value="Genomic_DNA"/>
</dbReference>
<reference evidence="1" key="2">
    <citation type="journal article" date="2023" name="BMC Genomics">
        <title>Pest status, molecular evolution, and epigenetic factors derived from the genome assembly of Frankliniella fusca, a thysanopteran phytovirus vector.</title>
        <authorList>
            <person name="Catto M.A."/>
            <person name="Labadie P.E."/>
            <person name="Jacobson A.L."/>
            <person name="Kennedy G.G."/>
            <person name="Srinivasan R."/>
            <person name="Hunt B.G."/>
        </authorList>
    </citation>
    <scope>NUCLEOTIDE SEQUENCE</scope>
    <source>
        <strain evidence="1">PL_HMW_Pooled</strain>
    </source>
</reference>
<keyword evidence="2" id="KW-1185">Reference proteome</keyword>
<feature type="non-terminal residue" evidence="1">
    <location>
        <position position="1"/>
    </location>
</feature>
<organism evidence="1 2">
    <name type="scientific">Frankliniella fusca</name>
    <dbReference type="NCBI Taxonomy" id="407009"/>
    <lineage>
        <taxon>Eukaryota</taxon>
        <taxon>Metazoa</taxon>
        <taxon>Ecdysozoa</taxon>
        <taxon>Arthropoda</taxon>
        <taxon>Hexapoda</taxon>
        <taxon>Insecta</taxon>
        <taxon>Pterygota</taxon>
        <taxon>Neoptera</taxon>
        <taxon>Paraneoptera</taxon>
        <taxon>Thysanoptera</taxon>
        <taxon>Terebrantia</taxon>
        <taxon>Thripoidea</taxon>
        <taxon>Thripidae</taxon>
        <taxon>Frankliniella</taxon>
    </lineage>
</organism>
<proteinExistence type="predicted"/>
<reference evidence="1" key="1">
    <citation type="submission" date="2021-07" db="EMBL/GenBank/DDBJ databases">
        <authorList>
            <person name="Catto M.A."/>
            <person name="Jacobson A."/>
            <person name="Kennedy G."/>
            <person name="Labadie P."/>
            <person name="Hunt B.G."/>
            <person name="Srinivasan R."/>
        </authorList>
    </citation>
    <scope>NUCLEOTIDE SEQUENCE</scope>
    <source>
        <strain evidence="1">PL_HMW_Pooled</strain>
        <tissue evidence="1">Head</tissue>
    </source>
</reference>
<protein>
    <submittedName>
        <fullName evidence="1">Equisetin cluster transcription factor eqxF</fullName>
    </submittedName>
</protein>
<sequence>FFYKKKTTKIIKLCAQDFSVVILSIILPYATLMRGGGRGEILCDSICFYLKHLAKQKLHLHESSDVVQTISQVLSTQLRNHDI</sequence>
<evidence type="ECO:0000313" key="2">
    <source>
        <dbReference type="Proteomes" id="UP001219518"/>
    </source>
</evidence>
<comment type="caution">
    <text evidence="1">The sequence shown here is derived from an EMBL/GenBank/DDBJ whole genome shotgun (WGS) entry which is preliminary data.</text>
</comment>
<gene>
    <name evidence="1" type="ORF">KUF71_017328</name>
</gene>
<dbReference type="AlphaFoldDB" id="A0AAE1LYD7"/>
<evidence type="ECO:0000313" key="1">
    <source>
        <dbReference type="EMBL" id="KAK3933067.1"/>
    </source>
</evidence>
<name>A0AAE1LYD7_9NEOP</name>
<accession>A0AAE1LYD7</accession>
<dbReference type="Proteomes" id="UP001219518">
    <property type="component" value="Unassembled WGS sequence"/>
</dbReference>